<dbReference type="InterPro" id="IPR010359">
    <property type="entry name" value="IrrE_HExxH"/>
</dbReference>
<feature type="domain" description="HTH cro/C1-type" evidence="2">
    <location>
        <begin position="5"/>
        <end position="56"/>
    </location>
</feature>
<dbReference type="PANTHER" id="PTHR43236">
    <property type="entry name" value="ANTITOXIN HIGA1"/>
    <property type="match status" value="1"/>
</dbReference>
<gene>
    <name evidence="3" type="ORF">SAMN06295912_10389</name>
</gene>
<dbReference type="Gene3D" id="1.10.10.2910">
    <property type="match status" value="1"/>
</dbReference>
<dbReference type="Pfam" id="PF13413">
    <property type="entry name" value="HTH_25"/>
    <property type="match status" value="1"/>
</dbReference>
<evidence type="ECO:0000313" key="3">
    <source>
        <dbReference type="EMBL" id="SNS24565.1"/>
    </source>
</evidence>
<dbReference type="PANTHER" id="PTHR43236:SF2">
    <property type="entry name" value="BLL0069 PROTEIN"/>
    <property type="match status" value="1"/>
</dbReference>
<reference evidence="4" key="1">
    <citation type="submission" date="2017-06" db="EMBL/GenBank/DDBJ databases">
        <authorList>
            <person name="Varghese N."/>
            <person name="Submissions S."/>
        </authorList>
    </citation>
    <scope>NUCLEOTIDE SEQUENCE [LARGE SCALE GENOMIC DNA]</scope>
    <source>
        <strain evidence="4">LNB2</strain>
    </source>
</reference>
<organism evidence="3 4">
    <name type="scientific">Edaphosphingomonas laterariae</name>
    <dbReference type="NCBI Taxonomy" id="861865"/>
    <lineage>
        <taxon>Bacteria</taxon>
        <taxon>Pseudomonadati</taxon>
        <taxon>Pseudomonadota</taxon>
        <taxon>Alphaproteobacteria</taxon>
        <taxon>Sphingomonadales</taxon>
        <taxon>Rhizorhabdaceae</taxon>
        <taxon>Edaphosphingomonas</taxon>
    </lineage>
</organism>
<dbReference type="EMBL" id="FZOS01000003">
    <property type="protein sequence ID" value="SNS24565.1"/>
    <property type="molecule type" value="Genomic_DNA"/>
</dbReference>
<dbReference type="InterPro" id="IPR052345">
    <property type="entry name" value="Rad_response_metalloprotease"/>
</dbReference>
<name>A0A239CWF4_9SPHN</name>
<keyword evidence="4" id="KW-1185">Reference proteome</keyword>
<dbReference type="Gene3D" id="1.10.260.40">
    <property type="entry name" value="lambda repressor-like DNA-binding domains"/>
    <property type="match status" value="1"/>
</dbReference>
<proteinExistence type="inferred from homology"/>
<protein>
    <submittedName>
        <fullName evidence="3">Zn-dependent peptidase ImmA, M78 family</fullName>
    </submittedName>
</protein>
<evidence type="ECO:0000313" key="4">
    <source>
        <dbReference type="Proteomes" id="UP000198281"/>
    </source>
</evidence>
<dbReference type="InterPro" id="IPR010982">
    <property type="entry name" value="Lambda_DNA-bd_dom_sf"/>
</dbReference>
<dbReference type="PROSITE" id="PS50943">
    <property type="entry name" value="HTH_CROC1"/>
    <property type="match status" value="1"/>
</dbReference>
<dbReference type="AlphaFoldDB" id="A0A239CWF4"/>
<accession>A0A239CWF4</accession>
<dbReference type="GO" id="GO:0003677">
    <property type="term" value="F:DNA binding"/>
    <property type="evidence" value="ECO:0007669"/>
    <property type="project" value="InterPro"/>
</dbReference>
<dbReference type="Proteomes" id="UP000198281">
    <property type="component" value="Unassembled WGS sequence"/>
</dbReference>
<evidence type="ECO:0000256" key="1">
    <source>
        <dbReference type="ARBA" id="ARBA00007227"/>
    </source>
</evidence>
<comment type="similarity">
    <text evidence="1">Belongs to the short-chain fatty acyl-CoA assimilation regulator (ScfR) family.</text>
</comment>
<dbReference type="InterPro" id="IPR001387">
    <property type="entry name" value="Cro/C1-type_HTH"/>
</dbReference>
<dbReference type="CDD" id="cd00093">
    <property type="entry name" value="HTH_XRE"/>
    <property type="match status" value="1"/>
</dbReference>
<evidence type="ECO:0000259" key="2">
    <source>
        <dbReference type="PROSITE" id="PS50943"/>
    </source>
</evidence>
<sequence length="375" mass="41994">MLTWAREYRGLSIEDAAERLLIEVETLAALEAGVTKLNLTQFRRYSEKLRIPLATLLRQTPPPLPPTPLDFRTFSGARPSLGFDVRLAISYAYTVEQNILELVDAHAAPRRGELPVVGLGADPDRAGERERQRLGVSAEAQLSWQWGDAFRNWRTILEGAGVYVLQQKFDLEDCRGFTVFRNPDAPIIMLNKAEQYDSAKIYSLLHEYAHLLLRQPGLSDLGEKHPVEAFCNRFAAGFLMPRSLLKEVLPYWPDSPVDWDRDLIAHYARRIKVSQQALALRLEQLGLAPAGFFARLVGQQKVSDSRSSPGGNYVSTQVSEVGYRFTTAVLNAADADRITTAEAAEMLSLAPKHFGMLKDRLDRQLADVGFGAVHY</sequence>
<dbReference type="Pfam" id="PF06114">
    <property type="entry name" value="Peptidase_M78"/>
    <property type="match status" value="1"/>
</dbReference>
<dbReference type="SMART" id="SM00530">
    <property type="entry name" value="HTH_XRE"/>
    <property type="match status" value="1"/>
</dbReference>
<dbReference type="SUPFAM" id="SSF47413">
    <property type="entry name" value="lambda repressor-like DNA-binding domains"/>
    <property type="match status" value="1"/>
</dbReference>